<dbReference type="PANTHER" id="PTHR16943">
    <property type="entry name" value="2-METHYLCITRATE DEHYDRATASE-RELATED"/>
    <property type="match status" value="1"/>
</dbReference>
<dbReference type="PANTHER" id="PTHR16943:SF8">
    <property type="entry name" value="2-METHYLCITRATE DEHYDRATASE"/>
    <property type="match status" value="1"/>
</dbReference>
<dbReference type="Pfam" id="PF19305">
    <property type="entry name" value="MmgE_PrpD_C"/>
    <property type="match status" value="1"/>
</dbReference>
<dbReference type="Proteomes" id="UP001268542">
    <property type="component" value="Unassembled WGS sequence"/>
</dbReference>
<evidence type="ECO:0000313" key="5">
    <source>
        <dbReference type="Proteomes" id="UP001268542"/>
    </source>
</evidence>
<dbReference type="InterPro" id="IPR045336">
    <property type="entry name" value="MmgE_PrpD_N"/>
</dbReference>
<accession>A0ABU3PWI0</accession>
<dbReference type="EMBL" id="JAVYII010000004">
    <property type="protein sequence ID" value="MDT9593602.1"/>
    <property type="molecule type" value="Genomic_DNA"/>
</dbReference>
<dbReference type="InterPro" id="IPR045337">
    <property type="entry name" value="MmgE_PrpD_C"/>
</dbReference>
<dbReference type="InterPro" id="IPR042188">
    <property type="entry name" value="MmgE/PrpD_sf_2"/>
</dbReference>
<proteinExistence type="inferred from homology"/>
<dbReference type="InterPro" id="IPR005656">
    <property type="entry name" value="MmgE_PrpD"/>
</dbReference>
<dbReference type="Gene3D" id="1.10.4100.10">
    <property type="entry name" value="2-methylcitrate dehydratase PrpD"/>
    <property type="match status" value="1"/>
</dbReference>
<evidence type="ECO:0000259" key="3">
    <source>
        <dbReference type="Pfam" id="PF19305"/>
    </source>
</evidence>
<dbReference type="Pfam" id="PF03972">
    <property type="entry name" value="MmgE_PrpD_N"/>
    <property type="match status" value="1"/>
</dbReference>
<protein>
    <submittedName>
        <fullName evidence="4">MmgE/PrpD family protein</fullName>
    </submittedName>
</protein>
<keyword evidence="5" id="KW-1185">Reference proteome</keyword>
<comment type="caution">
    <text evidence="4">The sequence shown here is derived from an EMBL/GenBank/DDBJ whole genome shotgun (WGS) entry which is preliminary data.</text>
</comment>
<feature type="domain" description="MmgE/PrpD C-terminal" evidence="3">
    <location>
        <begin position="277"/>
        <end position="450"/>
    </location>
</feature>
<dbReference type="SUPFAM" id="SSF103378">
    <property type="entry name" value="2-methylcitrate dehydratase PrpD"/>
    <property type="match status" value="1"/>
</dbReference>
<dbReference type="RefSeq" id="WP_315733096.1">
    <property type="nucleotide sequence ID" value="NZ_JAVYII010000004.1"/>
</dbReference>
<sequence length="478" mass="50504">MAERTLAQQLAAFAVETRRVGAPEQVRASVRQRVLDVVGLCLAAQRLETSRAVVDLVASQGGTPQAYAFGVADRVPAAQAALLNGVLAHSLDFDDTHLPSVLHPSAAVVPAALAVAEMVDAPAEALLDAAGVGLEVACRLGMAGYDRRLGNSVFFEHGQHATSICGAMGAAVAAALLCGLSESQVVDVLGVTASMAAGIIEANRTGGTVKRMHCGWAAHSAVMATEMVRRGITGPPSVLEGRFGFFEAFLRGEADLGEVTDGLGRTWAVPGIFFKPYPANHFTHTSADAGMRFAQQGVRPEDVAAIELRVPSAVVRTIGEPLDVKRAPQTGYQAQFSGPYVVVAGLLNEGRGLGLGLADFTDELAQDPRRRDLMAKVTVVADEECDQIFPHQFPAVVRLTTHDGVEHVERVLANLGGPERPLSDDDLAAKFRENCRDLLEATAITDIQQLARELDGRRSVRDLMQAAATAALAGTPTR</sequence>
<dbReference type="Gene3D" id="3.30.1330.120">
    <property type="entry name" value="2-methylcitrate dehydratase PrpD"/>
    <property type="match status" value="1"/>
</dbReference>
<organism evidence="4 5">
    <name type="scientific">Nocardioides imazamoxiresistens</name>
    <dbReference type="NCBI Taxonomy" id="3231893"/>
    <lineage>
        <taxon>Bacteria</taxon>
        <taxon>Bacillati</taxon>
        <taxon>Actinomycetota</taxon>
        <taxon>Actinomycetes</taxon>
        <taxon>Propionibacteriales</taxon>
        <taxon>Nocardioidaceae</taxon>
        <taxon>Nocardioides</taxon>
    </lineage>
</organism>
<evidence type="ECO:0000313" key="4">
    <source>
        <dbReference type="EMBL" id="MDT9593602.1"/>
    </source>
</evidence>
<feature type="domain" description="MmgE/PrpD N-terminal" evidence="2">
    <location>
        <begin position="8"/>
        <end position="253"/>
    </location>
</feature>
<dbReference type="InterPro" id="IPR042183">
    <property type="entry name" value="MmgE/PrpD_sf_1"/>
</dbReference>
<evidence type="ECO:0000256" key="1">
    <source>
        <dbReference type="ARBA" id="ARBA00006174"/>
    </source>
</evidence>
<evidence type="ECO:0000259" key="2">
    <source>
        <dbReference type="Pfam" id="PF03972"/>
    </source>
</evidence>
<gene>
    <name evidence="4" type="ORF">RDV89_11030</name>
</gene>
<name>A0ABU3PWI0_9ACTN</name>
<dbReference type="InterPro" id="IPR036148">
    <property type="entry name" value="MmgE/PrpD_sf"/>
</dbReference>
<comment type="similarity">
    <text evidence="1">Belongs to the PrpD family.</text>
</comment>
<reference evidence="4 5" key="1">
    <citation type="submission" date="2023-08" db="EMBL/GenBank/DDBJ databases">
        <title>Nocardioides seae sp. nov., a bacterium isolated from a soil.</title>
        <authorList>
            <person name="Wang X."/>
        </authorList>
    </citation>
    <scope>NUCLEOTIDE SEQUENCE [LARGE SCALE GENOMIC DNA]</scope>
    <source>
        <strain evidence="4 5">YZH12</strain>
    </source>
</reference>